<reference evidence="3" key="1">
    <citation type="submission" date="2020-12" db="EMBL/GenBank/DDBJ databases">
        <authorList>
            <person name="Iha C."/>
        </authorList>
    </citation>
    <scope>NUCLEOTIDE SEQUENCE</scope>
</reference>
<evidence type="ECO:0000313" key="4">
    <source>
        <dbReference type="Proteomes" id="UP000708148"/>
    </source>
</evidence>
<organism evidence="3 4">
    <name type="scientific">Ostreobium quekettii</name>
    <dbReference type="NCBI Taxonomy" id="121088"/>
    <lineage>
        <taxon>Eukaryota</taxon>
        <taxon>Viridiplantae</taxon>
        <taxon>Chlorophyta</taxon>
        <taxon>core chlorophytes</taxon>
        <taxon>Ulvophyceae</taxon>
        <taxon>TCBD clade</taxon>
        <taxon>Bryopsidales</taxon>
        <taxon>Ostreobineae</taxon>
        <taxon>Ostreobiaceae</taxon>
        <taxon>Ostreobium</taxon>
    </lineage>
</organism>
<dbReference type="PROSITE" id="PS51257">
    <property type="entry name" value="PROKAR_LIPOPROTEIN"/>
    <property type="match status" value="1"/>
</dbReference>
<feature type="compositionally biased region" description="Acidic residues" evidence="1">
    <location>
        <begin position="317"/>
        <end position="336"/>
    </location>
</feature>
<dbReference type="AlphaFoldDB" id="A0A8S1J9T0"/>
<feature type="region of interest" description="Disordered" evidence="1">
    <location>
        <begin position="227"/>
        <end position="271"/>
    </location>
</feature>
<name>A0A8S1J9T0_9CHLO</name>
<evidence type="ECO:0000256" key="2">
    <source>
        <dbReference type="SAM" id="SignalP"/>
    </source>
</evidence>
<evidence type="ECO:0000313" key="3">
    <source>
        <dbReference type="EMBL" id="CAD7702908.1"/>
    </source>
</evidence>
<comment type="caution">
    <text evidence="3">The sequence shown here is derived from an EMBL/GenBank/DDBJ whole genome shotgun (WGS) entry which is preliminary data.</text>
</comment>
<dbReference type="OrthoDB" id="6160573at2759"/>
<keyword evidence="2" id="KW-0732">Signal</keyword>
<feature type="chain" id="PRO_5035727904" evidence="2">
    <location>
        <begin position="22"/>
        <end position="342"/>
    </location>
</feature>
<sequence length="342" mass="37279">MKAHGFMSIVAMALLACHAAARDAGLASDGQPTGISKTPRHLLADCPDCCSACDYVKGECITVKEGWGILEGKCIELVKKPTGAPKCPALCCLTCQDGKCVSVKADWEIRNGNCFQTPKCPECCSTCDSGTGKCLSVKSDWQLHDGKCVERPKCPSCCEECKNGYCGAVKGGWFITEGECRRQVTCPECCGECEEKGELTVCKWFKEGWKLVNGACKVAKGGDDDDDDIDDDDIDDDDTDDDDIDDDDIDDDDIDDDDIDDDDVDDDDGEGGKKVLDVRCPECCQECTSKDGLTTCTWFRNGWYLEDGECMLRKESDDDDGGDDDDDDDVDDDHDDDGLYGK</sequence>
<evidence type="ECO:0000256" key="1">
    <source>
        <dbReference type="SAM" id="MobiDB-lite"/>
    </source>
</evidence>
<dbReference type="Proteomes" id="UP000708148">
    <property type="component" value="Unassembled WGS sequence"/>
</dbReference>
<feature type="compositionally biased region" description="Acidic residues" evidence="1">
    <location>
        <begin position="227"/>
        <end position="269"/>
    </location>
</feature>
<protein>
    <submittedName>
        <fullName evidence="3">Uncharacterized protein</fullName>
    </submittedName>
</protein>
<dbReference type="EMBL" id="CAJHUC010001998">
    <property type="protein sequence ID" value="CAD7702908.1"/>
    <property type="molecule type" value="Genomic_DNA"/>
</dbReference>
<keyword evidence="4" id="KW-1185">Reference proteome</keyword>
<proteinExistence type="predicted"/>
<feature type="region of interest" description="Disordered" evidence="1">
    <location>
        <begin position="313"/>
        <end position="342"/>
    </location>
</feature>
<gene>
    <name evidence="3" type="ORF">OSTQU699_LOCUS8265</name>
</gene>
<feature type="signal peptide" evidence="2">
    <location>
        <begin position="1"/>
        <end position="21"/>
    </location>
</feature>
<accession>A0A8S1J9T0</accession>